<comment type="caution">
    <text evidence="3">The sequence shown here is derived from an EMBL/GenBank/DDBJ whole genome shotgun (WGS) entry which is preliminary data.</text>
</comment>
<evidence type="ECO:0000256" key="1">
    <source>
        <dbReference type="SAM" id="MobiDB-lite"/>
    </source>
</evidence>
<feature type="compositionally biased region" description="Basic and acidic residues" evidence="1">
    <location>
        <begin position="387"/>
        <end position="399"/>
    </location>
</feature>
<feature type="compositionally biased region" description="Basic and acidic residues" evidence="1">
    <location>
        <begin position="321"/>
        <end position="330"/>
    </location>
</feature>
<dbReference type="PANTHER" id="PTHR47349">
    <property type="entry name" value="CHROMOSOME 8, WHOLE GENOME SHOTGUN SEQUENCE"/>
    <property type="match status" value="1"/>
</dbReference>
<dbReference type="Proteomes" id="UP000070133">
    <property type="component" value="Unassembled WGS sequence"/>
</dbReference>
<feature type="compositionally biased region" description="Polar residues" evidence="1">
    <location>
        <begin position="126"/>
        <end position="150"/>
    </location>
</feature>
<evidence type="ECO:0000313" key="4">
    <source>
        <dbReference type="Proteomes" id="UP000070133"/>
    </source>
</evidence>
<gene>
    <name evidence="3" type="ORF">AC578_10944</name>
</gene>
<feature type="compositionally biased region" description="Polar residues" evidence="1">
    <location>
        <begin position="18"/>
        <end position="43"/>
    </location>
</feature>
<dbReference type="InterPro" id="IPR058933">
    <property type="entry name" value="YMC020W-like_ab_hydrolase"/>
</dbReference>
<feature type="compositionally biased region" description="Polar residues" evidence="1">
    <location>
        <begin position="291"/>
        <end position="301"/>
    </location>
</feature>
<dbReference type="OrthoDB" id="5598028at2759"/>
<feature type="compositionally biased region" description="Basic and acidic residues" evidence="1">
    <location>
        <begin position="173"/>
        <end position="185"/>
    </location>
</feature>
<proteinExistence type="predicted"/>
<evidence type="ECO:0000259" key="2">
    <source>
        <dbReference type="Pfam" id="PF26147"/>
    </source>
</evidence>
<evidence type="ECO:0000313" key="3">
    <source>
        <dbReference type="EMBL" id="KXT05336.1"/>
    </source>
</evidence>
<dbReference type="PANTHER" id="PTHR47349:SF1">
    <property type="entry name" value="AER328WP"/>
    <property type="match status" value="1"/>
</dbReference>
<feature type="compositionally biased region" description="Polar residues" evidence="1">
    <location>
        <begin position="413"/>
        <end position="427"/>
    </location>
</feature>
<accession>A0A139HSC8</accession>
<protein>
    <recommendedName>
        <fullName evidence="2">YMC020W-like alpha/beta hydrolase domain-containing protein</fullName>
    </recommendedName>
</protein>
<dbReference type="EMBL" id="LFZN01000013">
    <property type="protein sequence ID" value="KXT05336.1"/>
    <property type="molecule type" value="Genomic_DNA"/>
</dbReference>
<feature type="compositionally biased region" description="Basic and acidic residues" evidence="1">
    <location>
        <begin position="358"/>
        <end position="379"/>
    </location>
</feature>
<feature type="compositionally biased region" description="Polar residues" evidence="1">
    <location>
        <begin position="217"/>
        <end position="227"/>
    </location>
</feature>
<name>A0A139HSC8_9PEZI</name>
<feature type="compositionally biased region" description="Low complexity" evidence="1">
    <location>
        <begin position="56"/>
        <end position="82"/>
    </location>
</feature>
<organism evidence="3 4">
    <name type="scientific">Pseudocercospora eumusae</name>
    <dbReference type="NCBI Taxonomy" id="321146"/>
    <lineage>
        <taxon>Eukaryota</taxon>
        <taxon>Fungi</taxon>
        <taxon>Dikarya</taxon>
        <taxon>Ascomycota</taxon>
        <taxon>Pezizomycotina</taxon>
        <taxon>Dothideomycetes</taxon>
        <taxon>Dothideomycetidae</taxon>
        <taxon>Mycosphaerellales</taxon>
        <taxon>Mycosphaerellaceae</taxon>
        <taxon>Pseudocercospora</taxon>
    </lineage>
</organism>
<dbReference type="Pfam" id="PF26147">
    <property type="entry name" value="AB_HYDROLASE_YMC0-YMC35"/>
    <property type="match status" value="1"/>
</dbReference>
<dbReference type="AlphaFoldDB" id="A0A139HSC8"/>
<keyword evidence="4" id="KW-1185">Reference proteome</keyword>
<reference evidence="3 4" key="1">
    <citation type="submission" date="2015-07" db="EMBL/GenBank/DDBJ databases">
        <title>Comparative genomics of the Sigatoka disease complex on banana suggests a link between parallel evolutionary changes in Pseudocercospora fijiensis and Pseudocercospora eumusae and increased virulence on the banana host.</title>
        <authorList>
            <person name="Chang T.-C."/>
            <person name="Salvucci A."/>
            <person name="Crous P.W."/>
            <person name="Stergiopoulos I."/>
        </authorList>
    </citation>
    <scope>NUCLEOTIDE SEQUENCE [LARGE SCALE GENOMIC DNA]</scope>
    <source>
        <strain evidence="3 4">CBS 114824</strain>
    </source>
</reference>
<dbReference type="InterPro" id="IPR058934">
    <property type="entry name" value="YMC020W-like"/>
</dbReference>
<feature type="region of interest" description="Disordered" evidence="1">
    <location>
        <begin position="1"/>
        <end position="301"/>
    </location>
</feature>
<sequence length="967" mass="105059">MAPARKKSKLALAESNEGGVQSGKNRQESLTVESANQASSSKDAATAHVKVTGSLAQSQAQAQAQAQVHAQADGNQAQAQAQRGSCSWYTSAWRSKASPVTQSSCETISVDKGVPSESSYYLGEQATCSRRPSASVSKSFKGSNRKSSALSAEATKVHAVGDAVSVPKNKQRQNRDAEEKARSAEKPAPAQIKKEDVVEQAPLPPEPEMVEDDAKTETGSVGQTSGSWFGWWSRPDGYDSNGDKVKDGGKMALHGAMEQGKNTPLPATPEQTSQEPATVHAETQVEEDISGQLQPEMSTKYGSTRSWFGLWSNTQNQQAAVEERQRREDEQQQSDQAPAQQKVPKTAPDVAVTADASKTAKDVKQAEPSKRKDYEERPKSSGWAFWSKEKTKDSTKGEEETQTQIGELAVADTPSQSHPEAAQYNQQPDRKAEVKRSGSLLRRKRGRPESKDVSGETTAAATPAGSQLQTPAGTQFHTPIDTPEGSPAPVQRGKKPQLRPNMISPSFRETYPKVAHHGYFDRLTHYIGQSLRLTEARKPVMHPCISEQPHRVKKAIAIGIHGFFPAALLQRVLGQPTGTSIRFANYAAASIKHWCQEHQPHIKDVEVEKVALEGEGLVGDRVSTLWKLLLNWLSHLRQADFILVACHSQGVPVAVMLVAKLIQLGVLSSNARIGMCAMAGINLGPFPEYKSRFYSGSALELFDFCDSRSRVSLAYTDALEVCLRHGVRITFIGSLDDQLVSLESSLHTPLSHPYVSRAIFIDGRLHTSNFLIHLVTFAAKLRNLGVSDHGLIREISAPLAGSIVGGEGHSRVYDDPAVYRTAIEFALESTDVSPSIFAALRPATADEQRKGMEDAASRRSSLAGYPSNMVAANHMRRGSLGALSLAPQGIAPVIAPYEALGAAGSAEKNPFVLPWAVRGMLEEDLVKSDGRLQAEVKALVAEFEEWKPTSKVLKDVRWRLEGVRSML</sequence>
<feature type="compositionally biased region" description="Polar residues" evidence="1">
    <location>
        <begin position="83"/>
        <end position="107"/>
    </location>
</feature>
<feature type="region of interest" description="Disordered" evidence="1">
    <location>
        <begin position="315"/>
        <end position="504"/>
    </location>
</feature>
<feature type="compositionally biased region" description="Polar residues" evidence="1">
    <location>
        <begin position="455"/>
        <end position="477"/>
    </location>
</feature>
<feature type="domain" description="YMC020W-like alpha/beta hydrolase" evidence="2">
    <location>
        <begin position="505"/>
        <end position="834"/>
    </location>
</feature>